<sequence>MIETCKLNSVSAEHWLSDVLAKELSPNFGDGAAGQAAAVMG</sequence>
<protein>
    <submittedName>
        <fullName evidence="2">Transposase domain-containing protein</fullName>
    </submittedName>
</protein>
<keyword evidence="3" id="KW-1185">Reference proteome</keyword>
<dbReference type="AlphaFoldDB" id="A0A939LH84"/>
<gene>
    <name evidence="2" type="ORF">HU230_31755</name>
    <name evidence="1" type="ORF">J4P68_26010</name>
</gene>
<dbReference type="EMBL" id="JAGEPA010000001">
    <property type="protein sequence ID" value="MBO1432745.1"/>
    <property type="molecule type" value="Genomic_DNA"/>
</dbReference>
<comment type="caution">
    <text evidence="2">The sequence shown here is derived from an EMBL/GenBank/DDBJ whole genome shotgun (WGS) entry which is preliminary data.</text>
</comment>
<reference evidence="1" key="2">
    <citation type="journal article" date="2021" name="Int. J. Syst. Evol. Microbiol.">
        <title>Bradyrhizobium septentrionale sp. nov. (sv. septentrionale) and Bradyrhizobium quebecense sp. nov. (sv. septentrionale) associated with legumes native to Canada possess rearranged symbiosis genes and numerous insertion sequences.</title>
        <authorList>
            <person name="Bromfield E.S.P."/>
            <person name="Cloutier S."/>
        </authorList>
    </citation>
    <scope>NUCLEOTIDE SEQUENCE</scope>
    <source>
        <strain evidence="1">12S5</strain>
    </source>
</reference>
<evidence type="ECO:0000313" key="3">
    <source>
        <dbReference type="Proteomes" id="UP000692816"/>
    </source>
</evidence>
<evidence type="ECO:0000313" key="2">
    <source>
        <dbReference type="EMBL" id="NVL10257.1"/>
    </source>
</evidence>
<name>A0A939LH84_9BRAD</name>
<organism evidence="2">
    <name type="scientific">Bradyrhizobium quebecense</name>
    <dbReference type="NCBI Taxonomy" id="2748629"/>
    <lineage>
        <taxon>Bacteria</taxon>
        <taxon>Pseudomonadati</taxon>
        <taxon>Pseudomonadota</taxon>
        <taxon>Alphaproteobacteria</taxon>
        <taxon>Hyphomicrobiales</taxon>
        <taxon>Nitrobacteraceae</taxon>
        <taxon>Bradyrhizobium</taxon>
    </lineage>
</organism>
<accession>A0A939LH84</accession>
<evidence type="ECO:0000313" key="1">
    <source>
        <dbReference type="EMBL" id="MBO1432745.1"/>
    </source>
</evidence>
<dbReference type="EMBL" id="JABWSX010000001">
    <property type="protein sequence ID" value="NVL10257.1"/>
    <property type="molecule type" value="Genomic_DNA"/>
</dbReference>
<dbReference type="Proteomes" id="UP000692816">
    <property type="component" value="Unassembled WGS sequence"/>
</dbReference>
<reference evidence="2" key="1">
    <citation type="submission" date="2020-06" db="EMBL/GenBank/DDBJ databases">
        <title>Whole Genome Sequence of Bradyrhizobium sp. Strain 66S1MB.</title>
        <authorList>
            <person name="Bromfield E."/>
            <person name="Cloutier S."/>
        </authorList>
    </citation>
    <scope>NUCLEOTIDE SEQUENCE</scope>
    <source>
        <strain evidence="2">66S1MB</strain>
    </source>
</reference>
<proteinExistence type="predicted"/>